<dbReference type="GO" id="GO:0044781">
    <property type="term" value="P:bacterial-type flagellum organization"/>
    <property type="evidence" value="ECO:0007669"/>
    <property type="project" value="UniProtKB-UniRule"/>
</dbReference>
<feature type="transmembrane region" description="Helical" evidence="12">
    <location>
        <begin position="242"/>
        <end position="260"/>
    </location>
</feature>
<dbReference type="AlphaFoldDB" id="A0A7W9F7C8"/>
<keyword evidence="5 12" id="KW-0812">Transmembrane</keyword>
<name>A0A7W9F7C8_9CAUL</name>
<evidence type="ECO:0000256" key="2">
    <source>
        <dbReference type="ARBA" id="ARBA00021714"/>
    </source>
</evidence>
<feature type="transmembrane region" description="Helical" evidence="12">
    <location>
        <begin position="216"/>
        <end position="235"/>
    </location>
</feature>
<evidence type="ECO:0000256" key="12">
    <source>
        <dbReference type="RuleBase" id="RU362069"/>
    </source>
</evidence>
<dbReference type="EMBL" id="JACHOQ010000001">
    <property type="protein sequence ID" value="MBB5738942.1"/>
    <property type="molecule type" value="Genomic_DNA"/>
</dbReference>
<gene>
    <name evidence="12" type="primary">fliP</name>
    <name evidence="13" type="ORF">GGQ93_000633</name>
</gene>
<evidence type="ECO:0000256" key="8">
    <source>
        <dbReference type="ARBA" id="ARBA00022989"/>
    </source>
</evidence>
<evidence type="ECO:0000256" key="3">
    <source>
        <dbReference type="ARBA" id="ARBA00022448"/>
    </source>
</evidence>
<accession>A0A7W9F7C8</accession>
<organism evidence="13 14">
    <name type="scientific">Brevundimonas aurantiaca</name>
    <dbReference type="NCBI Taxonomy" id="74316"/>
    <lineage>
        <taxon>Bacteria</taxon>
        <taxon>Pseudomonadati</taxon>
        <taxon>Pseudomonadota</taxon>
        <taxon>Alphaproteobacteria</taxon>
        <taxon>Caulobacterales</taxon>
        <taxon>Caulobacteraceae</taxon>
        <taxon>Brevundimonas</taxon>
    </lineage>
</organism>
<evidence type="ECO:0000256" key="6">
    <source>
        <dbReference type="ARBA" id="ARBA00022795"/>
    </source>
</evidence>
<reference evidence="13 14" key="1">
    <citation type="submission" date="2020-08" db="EMBL/GenBank/DDBJ databases">
        <title>Genomic Encyclopedia of Type Strains, Phase IV (KMG-IV): sequencing the most valuable type-strain genomes for metagenomic binning, comparative biology and taxonomic classification.</title>
        <authorList>
            <person name="Goeker M."/>
        </authorList>
    </citation>
    <scope>NUCLEOTIDE SEQUENCE [LARGE SCALE GENOMIC DNA]</scope>
    <source>
        <strain evidence="13 14">DSM 4731</strain>
    </source>
</reference>
<protein>
    <recommendedName>
        <fullName evidence="2 12">Flagellar biosynthetic protein FliP</fullName>
    </recommendedName>
</protein>
<keyword evidence="13" id="KW-0966">Cell projection</keyword>
<dbReference type="GO" id="GO:0005886">
    <property type="term" value="C:plasma membrane"/>
    <property type="evidence" value="ECO:0007669"/>
    <property type="project" value="UniProtKB-SubCell"/>
</dbReference>
<comment type="function">
    <text evidence="12">Plays a role in the flagellum-specific transport system.</text>
</comment>
<keyword evidence="10" id="KW-0975">Bacterial flagellum</keyword>
<evidence type="ECO:0000256" key="9">
    <source>
        <dbReference type="ARBA" id="ARBA00023136"/>
    </source>
</evidence>
<dbReference type="NCBIfam" id="NF009438">
    <property type="entry name" value="PRK12797.1"/>
    <property type="match status" value="1"/>
</dbReference>
<evidence type="ECO:0000256" key="5">
    <source>
        <dbReference type="ARBA" id="ARBA00022692"/>
    </source>
</evidence>
<comment type="caution">
    <text evidence="13">The sequence shown here is derived from an EMBL/GenBank/DDBJ whole genome shotgun (WGS) entry which is preliminary data.</text>
</comment>
<keyword evidence="6 12" id="KW-1005">Bacterial flagellum biogenesis</keyword>
<evidence type="ECO:0000313" key="13">
    <source>
        <dbReference type="EMBL" id="MBB5738942.1"/>
    </source>
</evidence>
<sequence length="281" mass="30388">MKDAKPPSTRRSREKVFTVPAASELKRAAFLSLITTLVCLAWPIAALAQEAAQSGSAINIDLGTGAGLTQRVVQLVGLMTVLSLAPSIVIMTTSFVRIVVVLSLLRTALGMQQSPPNAVLVSLALFLSAIVMAPTWQDAYDSGIRPLLDQQMELPQAFDAASEPVKTFMLAQVDRSDLALFTRLSRVEPPTNLQELPLRVVTPAFMISELKKAFEIGFLLFVPFLVIDLVVASVLMSMGMMMLPPVVVSLPFKLIFFVLVDGWRLVAGSLVESFQRASGTG</sequence>
<evidence type="ECO:0000256" key="11">
    <source>
        <dbReference type="ARBA" id="ARBA00023225"/>
    </source>
</evidence>
<dbReference type="NCBIfam" id="TIGR01103">
    <property type="entry name" value="fliP"/>
    <property type="match status" value="1"/>
</dbReference>
<dbReference type="InterPro" id="IPR005837">
    <property type="entry name" value="FliP"/>
</dbReference>
<keyword evidence="11 12" id="KW-1006">Bacterial flagellum protein export</keyword>
<dbReference type="Pfam" id="PF00813">
    <property type="entry name" value="FliP"/>
    <property type="match status" value="1"/>
</dbReference>
<dbReference type="PANTHER" id="PTHR30587:SF0">
    <property type="entry name" value="FLAGELLAR BIOSYNTHETIC PROTEIN FLIP"/>
    <property type="match status" value="1"/>
</dbReference>
<keyword evidence="3 12" id="KW-0813">Transport</keyword>
<dbReference type="Proteomes" id="UP000527324">
    <property type="component" value="Unassembled WGS sequence"/>
</dbReference>
<keyword evidence="4 12" id="KW-1003">Cell membrane</keyword>
<dbReference type="PROSITE" id="PS01060">
    <property type="entry name" value="FLIP_1"/>
    <property type="match status" value="1"/>
</dbReference>
<evidence type="ECO:0000256" key="10">
    <source>
        <dbReference type="ARBA" id="ARBA00023143"/>
    </source>
</evidence>
<dbReference type="PRINTS" id="PR01302">
    <property type="entry name" value="TYPE3IMPPROT"/>
</dbReference>
<dbReference type="InterPro" id="IPR005838">
    <property type="entry name" value="T3SS_IM_P"/>
</dbReference>
<keyword evidence="13" id="KW-0969">Cilium</keyword>
<evidence type="ECO:0000256" key="1">
    <source>
        <dbReference type="ARBA" id="ARBA00006257"/>
    </source>
</evidence>
<evidence type="ECO:0000313" key="14">
    <source>
        <dbReference type="Proteomes" id="UP000527324"/>
    </source>
</evidence>
<comment type="subcellular location">
    <subcellularLocation>
        <location evidence="12">Cell membrane</location>
        <topology evidence="12">Multi-pass membrane protein</topology>
    </subcellularLocation>
    <subcellularLocation>
        <location evidence="12">Bacterial flagellum basal body</location>
    </subcellularLocation>
</comment>
<feature type="transmembrane region" description="Helical" evidence="12">
    <location>
        <begin position="117"/>
        <end position="136"/>
    </location>
</feature>
<dbReference type="PANTHER" id="PTHR30587">
    <property type="entry name" value="FLAGELLAR BIOSYNTHETIC PROTEIN FLIP"/>
    <property type="match status" value="1"/>
</dbReference>
<keyword evidence="14" id="KW-1185">Reference proteome</keyword>
<keyword evidence="7 12" id="KW-0653">Protein transport</keyword>
<proteinExistence type="inferred from homology"/>
<keyword evidence="8 12" id="KW-1133">Transmembrane helix</keyword>
<dbReference type="PRINTS" id="PR00951">
    <property type="entry name" value="FLGBIOSNFLIP"/>
</dbReference>
<keyword evidence="13" id="KW-0282">Flagellum</keyword>
<keyword evidence="9 12" id="KW-0472">Membrane</keyword>
<feature type="transmembrane region" description="Helical" evidence="12">
    <location>
        <begin position="72"/>
        <end position="105"/>
    </location>
</feature>
<dbReference type="GO" id="GO:0009425">
    <property type="term" value="C:bacterial-type flagellum basal body"/>
    <property type="evidence" value="ECO:0007669"/>
    <property type="project" value="UniProtKB-SubCell"/>
</dbReference>
<dbReference type="GO" id="GO:0009306">
    <property type="term" value="P:protein secretion"/>
    <property type="evidence" value="ECO:0007669"/>
    <property type="project" value="UniProtKB-UniRule"/>
</dbReference>
<comment type="similarity">
    <text evidence="1 12">Belongs to the FliP/MopC/SpaP family.</text>
</comment>
<evidence type="ECO:0000256" key="7">
    <source>
        <dbReference type="ARBA" id="ARBA00022927"/>
    </source>
</evidence>
<dbReference type="PROSITE" id="PS01061">
    <property type="entry name" value="FLIP_2"/>
    <property type="match status" value="1"/>
</dbReference>
<evidence type="ECO:0000256" key="4">
    <source>
        <dbReference type="ARBA" id="ARBA00022475"/>
    </source>
</evidence>